<evidence type="ECO:0000259" key="8">
    <source>
        <dbReference type="PROSITE" id="PS50059"/>
    </source>
</evidence>
<gene>
    <name evidence="9" type="ORF">F0320_04995</name>
</gene>
<dbReference type="EMBL" id="CP126604">
    <property type="protein sequence ID" value="XBN40772.1"/>
    <property type="molecule type" value="Genomic_DNA"/>
</dbReference>
<dbReference type="PROSITE" id="PS51257">
    <property type="entry name" value="PROKAR_LIPOPROTEIN"/>
    <property type="match status" value="1"/>
</dbReference>
<feature type="domain" description="PPIase FKBP-type" evidence="8">
    <location>
        <begin position="455"/>
        <end position="541"/>
    </location>
</feature>
<dbReference type="InterPro" id="IPR000774">
    <property type="entry name" value="PPIase_FKBP_N"/>
</dbReference>
<dbReference type="RefSeq" id="WP_126329074.1">
    <property type="nucleotide sequence ID" value="NZ_CP126604.1"/>
</dbReference>
<name>A0AAU7J3W3_9ENTR</name>
<feature type="coiled-coil region" evidence="5">
    <location>
        <begin position="81"/>
        <end position="192"/>
    </location>
</feature>
<evidence type="ECO:0000256" key="3">
    <source>
        <dbReference type="ARBA" id="ARBA00023110"/>
    </source>
</evidence>
<dbReference type="PANTHER" id="PTHR18937">
    <property type="entry name" value="STRUCTURAL MAINTENANCE OF CHROMOSOMES SMC FAMILY MEMBER"/>
    <property type="match status" value="1"/>
</dbReference>
<evidence type="ECO:0000256" key="6">
    <source>
        <dbReference type="SAM" id="MobiDB-lite"/>
    </source>
</evidence>
<sequence>MSAFRMKPLIIALPMVFGCSIALQVQASDTTAAVKSLDSIASQSSEIPSLLLEKNVTLPEPVVSAQESRATSVPKSARYRLQTSQAQADALNAQIATMKAAQEKKIAELTRQILQAQESASKSGEAQQQLKEMQKQLADMQTKWQNATQQLENANKRIAELSAGRLDDGQEVEQLKQSLTDTQSQNVELTKKITALSALQDTKAVELATAKKALADSDVKRADAEKKWQSASQQLEMANKRVVEMNASHLEDSQQVINLKQSLTETQKQAVELTKKMTALNEQQNAKTTELAAANKALTENEAKRAALEKKWQEANSKLESQSKQLATLHTEPETPVPTSKDDIRAYALGAFWGHDVLSAMKKVESDGFTLSQPQVISGVMDMMRGKFKIPQEQMLAELKDMDTSVMAKSSQPSTSEDEGKKFIAAYSKKPGVKRADMGYYYRITEKGRGEIKNSDIVAIAVTESLSNGKVIKDMNKLGKVLVLPLEKFPPLFKTAISKLSNKGTLQMVVPPELAYGNAGSPPNIPPNSTMIYDVKIVNVTH</sequence>
<organism evidence="9 10">
    <name type="scientific">Enterobacter dykesii</name>
    <dbReference type="NCBI Taxonomy" id="2797506"/>
    <lineage>
        <taxon>Bacteria</taxon>
        <taxon>Pseudomonadati</taxon>
        <taxon>Pseudomonadota</taxon>
        <taxon>Gammaproteobacteria</taxon>
        <taxon>Enterobacterales</taxon>
        <taxon>Enterobacteriaceae</taxon>
        <taxon>Enterobacter</taxon>
    </lineage>
</organism>
<comment type="catalytic activity">
    <reaction evidence="1 4">
        <text>[protein]-peptidylproline (omega=180) = [protein]-peptidylproline (omega=0)</text>
        <dbReference type="Rhea" id="RHEA:16237"/>
        <dbReference type="Rhea" id="RHEA-COMP:10747"/>
        <dbReference type="Rhea" id="RHEA-COMP:10748"/>
        <dbReference type="ChEBI" id="CHEBI:83833"/>
        <dbReference type="ChEBI" id="CHEBI:83834"/>
        <dbReference type="EC" id="5.2.1.8"/>
    </reaction>
</comment>
<feature type="chain" id="PRO_5043358196" description="peptidylprolyl isomerase" evidence="7">
    <location>
        <begin position="28"/>
        <end position="542"/>
    </location>
</feature>
<dbReference type="AlphaFoldDB" id="A0AAU7J3W3"/>
<dbReference type="Gene3D" id="1.10.287.460">
    <property type="entry name" value="Peptidyl-prolyl cis-trans isomerase, FKBP-type, N-terminal domain"/>
    <property type="match status" value="1"/>
</dbReference>
<accession>A0AAU7J3W3</accession>
<keyword evidence="3 4" id="KW-0697">Rotamase</keyword>
<dbReference type="SUPFAM" id="SSF54534">
    <property type="entry name" value="FKBP-like"/>
    <property type="match status" value="1"/>
</dbReference>
<keyword evidence="7" id="KW-0732">Signal</keyword>
<keyword evidence="5" id="KW-0175">Coiled coil</keyword>
<keyword evidence="10" id="KW-1185">Reference proteome</keyword>
<feature type="compositionally biased region" description="Polar residues" evidence="6">
    <location>
        <begin position="314"/>
        <end position="328"/>
    </location>
</feature>
<dbReference type="Pfam" id="PF00254">
    <property type="entry name" value="FKBP_C"/>
    <property type="match status" value="1"/>
</dbReference>
<evidence type="ECO:0000256" key="7">
    <source>
        <dbReference type="SAM" id="SignalP"/>
    </source>
</evidence>
<proteinExistence type="predicted"/>
<protein>
    <recommendedName>
        <fullName evidence="2 4">peptidylprolyl isomerase</fullName>
        <ecNumber evidence="2 4">5.2.1.8</ecNumber>
    </recommendedName>
</protein>
<dbReference type="GO" id="GO:0003755">
    <property type="term" value="F:peptidyl-prolyl cis-trans isomerase activity"/>
    <property type="evidence" value="ECO:0007669"/>
    <property type="project" value="UniProtKB-KW"/>
</dbReference>
<dbReference type="InterPro" id="IPR001179">
    <property type="entry name" value="PPIase_FKBP_dom"/>
</dbReference>
<dbReference type="InterPro" id="IPR036944">
    <property type="entry name" value="PPIase_FKBP_N_sf"/>
</dbReference>
<evidence type="ECO:0000256" key="2">
    <source>
        <dbReference type="ARBA" id="ARBA00013194"/>
    </source>
</evidence>
<dbReference type="PROSITE" id="PS50059">
    <property type="entry name" value="FKBP_PPIASE"/>
    <property type="match status" value="1"/>
</dbReference>
<evidence type="ECO:0000256" key="4">
    <source>
        <dbReference type="PROSITE-ProRule" id="PRU00277"/>
    </source>
</evidence>
<dbReference type="GO" id="GO:0006457">
    <property type="term" value="P:protein folding"/>
    <property type="evidence" value="ECO:0007669"/>
    <property type="project" value="InterPro"/>
</dbReference>
<dbReference type="KEGG" id="edy:F0320_04995"/>
<evidence type="ECO:0000313" key="10">
    <source>
        <dbReference type="Proteomes" id="UP000323234"/>
    </source>
</evidence>
<evidence type="ECO:0000313" key="9">
    <source>
        <dbReference type="EMBL" id="XBN40772.1"/>
    </source>
</evidence>
<dbReference type="Pfam" id="PF01346">
    <property type="entry name" value="FKBP_N"/>
    <property type="match status" value="1"/>
</dbReference>
<evidence type="ECO:0000256" key="5">
    <source>
        <dbReference type="SAM" id="Coils"/>
    </source>
</evidence>
<dbReference type="Proteomes" id="UP000323234">
    <property type="component" value="Chromosome"/>
</dbReference>
<keyword evidence="4 9" id="KW-0413">Isomerase</keyword>
<dbReference type="InterPro" id="IPR046357">
    <property type="entry name" value="PPIase_dom_sf"/>
</dbReference>
<evidence type="ECO:0000256" key="1">
    <source>
        <dbReference type="ARBA" id="ARBA00000971"/>
    </source>
</evidence>
<dbReference type="Gene3D" id="3.10.50.40">
    <property type="match status" value="1"/>
</dbReference>
<dbReference type="EC" id="5.2.1.8" evidence="2 4"/>
<feature type="region of interest" description="Disordered" evidence="6">
    <location>
        <begin position="310"/>
        <end position="340"/>
    </location>
</feature>
<reference evidence="9" key="1">
    <citation type="submission" date="2023-05" db="EMBL/GenBank/DDBJ databases">
        <title>Complete genome sequence data from fresh produce 2nd batch.</title>
        <authorList>
            <person name="Stein M."/>
            <person name="Cho G.-S."/>
            <person name="Brinks E."/>
            <person name="Franz C.M.A.P."/>
        </authorList>
    </citation>
    <scope>NUCLEOTIDE SEQUENCE [LARGE SCALE GENOMIC DNA]</scope>
    <source>
        <strain evidence="9">E1</strain>
    </source>
</reference>
<feature type="signal peptide" evidence="7">
    <location>
        <begin position="1"/>
        <end position="27"/>
    </location>
</feature>